<organism evidence="2 3">
    <name type="scientific">Albimonas pacifica</name>
    <dbReference type="NCBI Taxonomy" id="1114924"/>
    <lineage>
        <taxon>Bacteria</taxon>
        <taxon>Pseudomonadati</taxon>
        <taxon>Pseudomonadota</taxon>
        <taxon>Alphaproteobacteria</taxon>
        <taxon>Rhodobacterales</taxon>
        <taxon>Paracoccaceae</taxon>
        <taxon>Albimonas</taxon>
    </lineage>
</organism>
<evidence type="ECO:0000313" key="2">
    <source>
        <dbReference type="EMBL" id="SFI37340.1"/>
    </source>
</evidence>
<sequence>MNDFDLDRFAVIADVHGNADALAAVLADIDALGLRSIFNLGDHVSGPLAPRETLALTMAREGMVSIRGNHDRWVVAGGENMYPSDRFARDELDEGQLAWLAALPATRRIGDVFLCHGTPRDDLEYWLETVTPSGDVVFRGMAEIARAAVGVDAGLALCAHTHLPRRVDLPDGRVILNPGSVGCPGYEDVDPVPHVVQTGTPLASYAVVERRGEAWATSFRQVLYDPTRMAGIARAAGREGWARAVSTGWLRGAPVIPPAR</sequence>
<name>A0A1I3HP96_9RHOB</name>
<evidence type="ECO:0000313" key="3">
    <source>
        <dbReference type="Proteomes" id="UP000199377"/>
    </source>
</evidence>
<reference evidence="2 3" key="1">
    <citation type="submission" date="2016-10" db="EMBL/GenBank/DDBJ databases">
        <authorList>
            <person name="de Groot N.N."/>
        </authorList>
    </citation>
    <scope>NUCLEOTIDE SEQUENCE [LARGE SCALE GENOMIC DNA]</scope>
    <source>
        <strain evidence="2 3">CGMCC 1.11030</strain>
    </source>
</reference>
<dbReference type="InterPro" id="IPR004843">
    <property type="entry name" value="Calcineurin-like_PHP"/>
</dbReference>
<dbReference type="CDD" id="cd00838">
    <property type="entry name" value="MPP_superfamily"/>
    <property type="match status" value="1"/>
</dbReference>
<feature type="domain" description="Calcineurin-like phosphoesterase" evidence="1">
    <location>
        <begin position="8"/>
        <end position="163"/>
    </location>
</feature>
<protein>
    <submittedName>
        <fullName evidence="2">Predicted phosphodiesterase</fullName>
    </submittedName>
</protein>
<dbReference type="InterPro" id="IPR011152">
    <property type="entry name" value="Pesterase_MJ0912"/>
</dbReference>
<keyword evidence="3" id="KW-1185">Reference proteome</keyword>
<dbReference type="PANTHER" id="PTHR42850">
    <property type="entry name" value="METALLOPHOSPHOESTERASE"/>
    <property type="match status" value="1"/>
</dbReference>
<gene>
    <name evidence="2" type="ORF">SAMN05216258_10694</name>
</gene>
<dbReference type="PANTHER" id="PTHR42850:SF2">
    <property type="entry name" value="BLL5683 PROTEIN"/>
    <property type="match status" value="1"/>
</dbReference>
<dbReference type="InterPro" id="IPR050126">
    <property type="entry name" value="Ap4A_hydrolase"/>
</dbReference>
<dbReference type="Pfam" id="PF00149">
    <property type="entry name" value="Metallophos"/>
    <property type="match status" value="1"/>
</dbReference>
<evidence type="ECO:0000259" key="1">
    <source>
        <dbReference type="Pfam" id="PF00149"/>
    </source>
</evidence>
<dbReference type="OrthoDB" id="9813918at2"/>
<dbReference type="PIRSF" id="PIRSF000883">
    <property type="entry name" value="Pesterase_MJ0912"/>
    <property type="match status" value="1"/>
</dbReference>
<proteinExistence type="predicted"/>
<dbReference type="Proteomes" id="UP000199377">
    <property type="component" value="Unassembled WGS sequence"/>
</dbReference>
<dbReference type="GO" id="GO:0005737">
    <property type="term" value="C:cytoplasm"/>
    <property type="evidence" value="ECO:0007669"/>
    <property type="project" value="TreeGrafter"/>
</dbReference>
<dbReference type="AlphaFoldDB" id="A0A1I3HP96"/>
<dbReference type="Gene3D" id="3.60.21.10">
    <property type="match status" value="1"/>
</dbReference>
<dbReference type="STRING" id="1114924.SAMN05216258_10694"/>
<dbReference type="SUPFAM" id="SSF56300">
    <property type="entry name" value="Metallo-dependent phosphatases"/>
    <property type="match status" value="1"/>
</dbReference>
<dbReference type="GO" id="GO:0016791">
    <property type="term" value="F:phosphatase activity"/>
    <property type="evidence" value="ECO:0007669"/>
    <property type="project" value="TreeGrafter"/>
</dbReference>
<dbReference type="RefSeq" id="WP_092860457.1">
    <property type="nucleotide sequence ID" value="NZ_FOQH01000006.1"/>
</dbReference>
<dbReference type="EMBL" id="FOQH01000006">
    <property type="protein sequence ID" value="SFI37340.1"/>
    <property type="molecule type" value="Genomic_DNA"/>
</dbReference>
<dbReference type="InterPro" id="IPR029052">
    <property type="entry name" value="Metallo-depent_PP-like"/>
</dbReference>
<accession>A0A1I3HP96</accession>